<comment type="similarity">
    <text evidence="5">Belongs to the NOS family.</text>
</comment>
<keyword evidence="15" id="KW-0408">Iron</keyword>
<dbReference type="InterPro" id="IPR023173">
    <property type="entry name" value="NADPH_Cyt_P450_Rdtase_alpha"/>
</dbReference>
<keyword evidence="8" id="KW-0285">Flavoprotein</keyword>
<evidence type="ECO:0000256" key="6">
    <source>
        <dbReference type="ARBA" id="ARBA00012989"/>
    </source>
</evidence>
<evidence type="ECO:0000256" key="12">
    <source>
        <dbReference type="ARBA" id="ARBA00022857"/>
    </source>
</evidence>
<dbReference type="Gene3D" id="1.20.990.10">
    <property type="entry name" value="NADPH-cytochrome p450 Reductase, Chain A, domain 3"/>
    <property type="match status" value="1"/>
</dbReference>
<evidence type="ECO:0000256" key="2">
    <source>
        <dbReference type="ARBA" id="ARBA00001950"/>
    </source>
</evidence>
<comment type="cofactor">
    <cofactor evidence="1">
        <name>FMN</name>
        <dbReference type="ChEBI" id="CHEBI:58210"/>
    </cofactor>
</comment>
<dbReference type="PANTHER" id="PTHR43410:SF3">
    <property type="entry name" value="NITRIC OXIDE SYNTHASE"/>
    <property type="match status" value="1"/>
</dbReference>
<evidence type="ECO:0000313" key="19">
    <source>
        <dbReference type="Proteomes" id="UP000824782"/>
    </source>
</evidence>
<keyword evidence="19" id="KW-1185">Reference proteome</keyword>
<dbReference type="InterPro" id="IPR017938">
    <property type="entry name" value="Riboflavin_synthase-like_b-brl"/>
</dbReference>
<evidence type="ECO:0000256" key="16">
    <source>
        <dbReference type="ARBA" id="ARBA00047419"/>
    </source>
</evidence>
<keyword evidence="14" id="KW-0560">Oxidoreductase</keyword>
<comment type="caution">
    <text evidence="18">The sequence shown here is derived from an EMBL/GenBank/DDBJ whole genome shotgun (WGS) entry which is preliminary data.</text>
</comment>
<keyword evidence="12" id="KW-0521">NADP</keyword>
<sequence length="238" mass="27197">MSFPLFRGLFRPLSRSTILIKLNTEDQHELRYSPGDHLGIFPCNREELVQALLERVEDPPPANDTVQVETMDKDSSRRLGAGRKATWVSDTRIPPCTLRQALTNYLDITTPPTPQLLQLFSVLCEDLEERLRLETLSQDARQYEEWKWFRCPTLVEVLEEFPSISVPSSLLLTQLPLLQPRYYSISSCQEAYPNQIHLTVAVVSYHTQENKGPLHYGVCSTWLDQLTPGAPVPCFVRG</sequence>
<comment type="cofactor">
    <cofactor evidence="4">
        <name>FAD</name>
        <dbReference type="ChEBI" id="CHEBI:57692"/>
    </cofactor>
</comment>
<dbReference type="PANTHER" id="PTHR43410">
    <property type="entry name" value="NITRIC OXIDE SYNTHASE OXYGENASE"/>
    <property type="match status" value="1"/>
</dbReference>
<dbReference type="InterPro" id="IPR003097">
    <property type="entry name" value="CysJ-like_FAD-binding"/>
</dbReference>
<evidence type="ECO:0000256" key="5">
    <source>
        <dbReference type="ARBA" id="ARBA00006267"/>
    </source>
</evidence>
<dbReference type="GO" id="GO:0005516">
    <property type="term" value="F:calmodulin binding"/>
    <property type="evidence" value="ECO:0007669"/>
    <property type="project" value="UniProtKB-KW"/>
</dbReference>
<dbReference type="InterPro" id="IPR050607">
    <property type="entry name" value="NOS"/>
</dbReference>
<organism evidence="18 19">
    <name type="scientific">Engystomops pustulosus</name>
    <name type="common">Tungara frog</name>
    <name type="synonym">Physalaemus pustulosus</name>
    <dbReference type="NCBI Taxonomy" id="76066"/>
    <lineage>
        <taxon>Eukaryota</taxon>
        <taxon>Metazoa</taxon>
        <taxon>Chordata</taxon>
        <taxon>Craniata</taxon>
        <taxon>Vertebrata</taxon>
        <taxon>Euteleostomi</taxon>
        <taxon>Amphibia</taxon>
        <taxon>Batrachia</taxon>
        <taxon>Anura</taxon>
        <taxon>Neobatrachia</taxon>
        <taxon>Hyloidea</taxon>
        <taxon>Leptodactylidae</taxon>
        <taxon>Leiuperinae</taxon>
        <taxon>Engystomops</taxon>
    </lineage>
</organism>
<keyword evidence="13" id="KW-0112">Calmodulin-binding</keyword>
<comment type="cofactor">
    <cofactor evidence="3">
        <name>heme b</name>
        <dbReference type="ChEBI" id="CHEBI:60344"/>
    </cofactor>
</comment>
<dbReference type="EMBL" id="WNYA01042107">
    <property type="protein sequence ID" value="KAG8536519.1"/>
    <property type="molecule type" value="Genomic_DNA"/>
</dbReference>
<evidence type="ECO:0000256" key="3">
    <source>
        <dbReference type="ARBA" id="ARBA00001970"/>
    </source>
</evidence>
<evidence type="ECO:0000256" key="14">
    <source>
        <dbReference type="ARBA" id="ARBA00023002"/>
    </source>
</evidence>
<gene>
    <name evidence="18" type="ORF">GDO81_026194</name>
</gene>
<comment type="cofactor">
    <cofactor evidence="2">
        <name>(6R)-L-erythro-5,6,7,8-tetrahydrobiopterin</name>
        <dbReference type="ChEBI" id="CHEBI:59560"/>
    </cofactor>
</comment>
<keyword evidence="7" id="KW-0349">Heme</keyword>
<comment type="catalytic activity">
    <reaction evidence="16">
        <text>2 L-arginine + 3 NADPH + 4 O2 + H(+) = 2 L-citrulline + 2 nitric oxide + 3 NADP(+) + 4 H2O</text>
        <dbReference type="Rhea" id="RHEA:19897"/>
        <dbReference type="ChEBI" id="CHEBI:15377"/>
        <dbReference type="ChEBI" id="CHEBI:15378"/>
        <dbReference type="ChEBI" id="CHEBI:15379"/>
        <dbReference type="ChEBI" id="CHEBI:16480"/>
        <dbReference type="ChEBI" id="CHEBI:32682"/>
        <dbReference type="ChEBI" id="CHEBI:57743"/>
        <dbReference type="ChEBI" id="CHEBI:57783"/>
        <dbReference type="ChEBI" id="CHEBI:58349"/>
        <dbReference type="EC" id="1.14.13.39"/>
    </reaction>
    <physiologicalReaction direction="left-to-right" evidence="16">
        <dbReference type="Rhea" id="RHEA:19898"/>
    </physiologicalReaction>
</comment>
<evidence type="ECO:0000256" key="4">
    <source>
        <dbReference type="ARBA" id="ARBA00001974"/>
    </source>
</evidence>
<dbReference type="Proteomes" id="UP000824782">
    <property type="component" value="Unassembled WGS sequence"/>
</dbReference>
<evidence type="ECO:0000313" key="18">
    <source>
        <dbReference type="EMBL" id="KAG8536519.1"/>
    </source>
</evidence>
<evidence type="ECO:0000259" key="17">
    <source>
        <dbReference type="PROSITE" id="PS51384"/>
    </source>
</evidence>
<evidence type="ECO:0000256" key="11">
    <source>
        <dbReference type="ARBA" id="ARBA00022827"/>
    </source>
</evidence>
<dbReference type="SUPFAM" id="SSF63380">
    <property type="entry name" value="Riboflavin synthase domain-like"/>
    <property type="match status" value="1"/>
</dbReference>
<name>A0AAV6YMN0_ENGPU</name>
<dbReference type="GO" id="GO:0004517">
    <property type="term" value="F:nitric-oxide synthase activity"/>
    <property type="evidence" value="ECO:0007669"/>
    <property type="project" value="UniProtKB-EC"/>
</dbReference>
<dbReference type="FunFam" id="1.20.990.10:FF:000005">
    <property type="entry name" value="Nitric oxide synthase"/>
    <property type="match status" value="1"/>
</dbReference>
<dbReference type="Gene3D" id="2.40.30.10">
    <property type="entry name" value="Translation factors"/>
    <property type="match status" value="1"/>
</dbReference>
<evidence type="ECO:0000256" key="9">
    <source>
        <dbReference type="ARBA" id="ARBA00022643"/>
    </source>
</evidence>
<evidence type="ECO:0000256" key="15">
    <source>
        <dbReference type="ARBA" id="ARBA00023004"/>
    </source>
</evidence>
<keyword evidence="11" id="KW-0274">FAD</keyword>
<keyword evidence="9" id="KW-0288">FMN</keyword>
<protein>
    <recommendedName>
        <fullName evidence="6">nitric-oxide synthase (NADPH)</fullName>
        <ecNumber evidence="6">1.14.13.39</ecNumber>
    </recommendedName>
</protein>
<evidence type="ECO:0000256" key="10">
    <source>
        <dbReference type="ARBA" id="ARBA00022723"/>
    </source>
</evidence>
<dbReference type="InterPro" id="IPR001709">
    <property type="entry name" value="Flavoprot_Pyr_Nucl_cyt_Rdtase"/>
</dbReference>
<dbReference type="InterPro" id="IPR017927">
    <property type="entry name" value="FAD-bd_FR_type"/>
</dbReference>
<dbReference type="PRINTS" id="PR00371">
    <property type="entry name" value="FPNCR"/>
</dbReference>
<proteinExistence type="inferred from homology"/>
<feature type="domain" description="FAD-binding FR-type" evidence="17">
    <location>
        <begin position="1"/>
        <end position="238"/>
    </location>
</feature>
<keyword evidence="10" id="KW-0479">Metal-binding</keyword>
<dbReference type="GO" id="GO:0046872">
    <property type="term" value="F:metal ion binding"/>
    <property type="evidence" value="ECO:0007669"/>
    <property type="project" value="UniProtKB-KW"/>
</dbReference>
<accession>A0AAV6YMN0</accession>
<dbReference type="Pfam" id="PF00667">
    <property type="entry name" value="FAD_binding_1"/>
    <property type="match status" value="1"/>
</dbReference>
<evidence type="ECO:0000256" key="8">
    <source>
        <dbReference type="ARBA" id="ARBA00022630"/>
    </source>
</evidence>
<reference evidence="18" key="1">
    <citation type="thesis" date="2020" institute="ProQuest LLC" country="789 East Eisenhower Parkway, Ann Arbor, MI, USA">
        <title>Comparative Genomics and Chromosome Evolution.</title>
        <authorList>
            <person name="Mudd A.B."/>
        </authorList>
    </citation>
    <scope>NUCLEOTIDE SEQUENCE</scope>
    <source>
        <strain evidence="18">237g6f4</strain>
        <tissue evidence="18">Blood</tissue>
    </source>
</reference>
<dbReference type="PROSITE" id="PS51384">
    <property type="entry name" value="FAD_FR"/>
    <property type="match status" value="1"/>
</dbReference>
<evidence type="ECO:0000256" key="7">
    <source>
        <dbReference type="ARBA" id="ARBA00022617"/>
    </source>
</evidence>
<dbReference type="AlphaFoldDB" id="A0AAV6YMN0"/>
<evidence type="ECO:0000256" key="1">
    <source>
        <dbReference type="ARBA" id="ARBA00001917"/>
    </source>
</evidence>
<dbReference type="EC" id="1.14.13.39" evidence="6"/>
<evidence type="ECO:0000256" key="13">
    <source>
        <dbReference type="ARBA" id="ARBA00022860"/>
    </source>
</evidence>